<protein>
    <submittedName>
        <fullName evidence="1">Uncharacterized protein</fullName>
    </submittedName>
</protein>
<dbReference type="AlphaFoldDB" id="A0A0F9UUD8"/>
<sequence length="162" mass="17836">MSGTAADTTNPLTFTLKDFERIIALWDCKLNQSSFDADGNLVLPSTCRIVTLTSGKKMVIQVAEKAMQAFREQYGDRATTHIIEAALDMVRLSLNGIGLYGPDAKQSLAMIRMFDALEAVYPQTDLLARDAEMPEFMDEFKWGLAAGVAVGLVLDDPEILEE</sequence>
<gene>
    <name evidence="1" type="ORF">LCGC14_0163440</name>
</gene>
<reference evidence="1" key="1">
    <citation type="journal article" date="2015" name="Nature">
        <title>Complex archaea that bridge the gap between prokaryotes and eukaryotes.</title>
        <authorList>
            <person name="Spang A."/>
            <person name="Saw J.H."/>
            <person name="Jorgensen S.L."/>
            <person name="Zaremba-Niedzwiedzka K."/>
            <person name="Martijn J."/>
            <person name="Lind A.E."/>
            <person name="van Eijk R."/>
            <person name="Schleper C."/>
            <person name="Guy L."/>
            <person name="Ettema T.J."/>
        </authorList>
    </citation>
    <scope>NUCLEOTIDE SEQUENCE</scope>
</reference>
<organism evidence="1">
    <name type="scientific">marine sediment metagenome</name>
    <dbReference type="NCBI Taxonomy" id="412755"/>
    <lineage>
        <taxon>unclassified sequences</taxon>
        <taxon>metagenomes</taxon>
        <taxon>ecological metagenomes</taxon>
    </lineage>
</organism>
<evidence type="ECO:0000313" key="1">
    <source>
        <dbReference type="EMBL" id="KKN96700.1"/>
    </source>
</evidence>
<proteinExistence type="predicted"/>
<accession>A0A0F9UUD8</accession>
<comment type="caution">
    <text evidence="1">The sequence shown here is derived from an EMBL/GenBank/DDBJ whole genome shotgun (WGS) entry which is preliminary data.</text>
</comment>
<name>A0A0F9UUD8_9ZZZZ</name>
<dbReference type="EMBL" id="LAZR01000062">
    <property type="protein sequence ID" value="KKN96700.1"/>
    <property type="molecule type" value="Genomic_DNA"/>
</dbReference>